<reference evidence="7" key="1">
    <citation type="submission" date="2023-10" db="EMBL/GenBank/DDBJ databases">
        <title>Genome assembly of Pristionchus species.</title>
        <authorList>
            <person name="Yoshida K."/>
            <person name="Sommer R.J."/>
        </authorList>
    </citation>
    <scope>NUCLEOTIDE SEQUENCE</scope>
    <source>
        <strain evidence="7">RS5133</strain>
    </source>
</reference>
<keyword evidence="3" id="KW-0677">Repeat</keyword>
<evidence type="ECO:0000256" key="3">
    <source>
        <dbReference type="ARBA" id="ARBA00022737"/>
    </source>
</evidence>
<comment type="caution">
    <text evidence="7">The sequence shown here is derived from an EMBL/GenBank/DDBJ whole genome shotgun (WGS) entry which is preliminary data.</text>
</comment>
<evidence type="ECO:0000256" key="4">
    <source>
        <dbReference type="ARBA" id="ARBA00022884"/>
    </source>
</evidence>
<name>A0AAV5WN32_9BILA</name>
<feature type="non-terminal residue" evidence="7">
    <location>
        <position position="1"/>
    </location>
</feature>
<dbReference type="Pfam" id="PF00076">
    <property type="entry name" value="RRM_1"/>
    <property type="match status" value="2"/>
</dbReference>
<accession>A0AAV5WN32</accession>
<sequence>IRSIRTLPLSPPLILLPLSSPPLPLASIMSASTPFYSQDLTARWVSNQSMYSYPPPPLPTMVAPPDFSPTSSTTHSPPIPPILGEGPPQMRKLFIGGLHYDTTSEQLRAFFGRWGPVVDAVVMRDATTKQSRGFGFVTFATFAGAEQAMIHRPHYINGKMVDSKRAIPREQMTNIYHSPLFDYDIPLGCKLEVTGIVCDFHTVEALRKHFEQYGVVDQIELFIVDKGFVVFEREDDATRCLSIGEHVICGRLTTVKSFNSQDYWTEMGFPQLQ</sequence>
<proteinExistence type="predicted"/>
<protein>
    <recommendedName>
        <fullName evidence="6">RRM domain-containing protein</fullName>
    </recommendedName>
</protein>
<evidence type="ECO:0000256" key="2">
    <source>
        <dbReference type="ARBA" id="ARBA00022490"/>
    </source>
</evidence>
<dbReference type="InterPro" id="IPR012677">
    <property type="entry name" value="Nucleotide-bd_a/b_plait_sf"/>
</dbReference>
<dbReference type="GO" id="GO:0003729">
    <property type="term" value="F:mRNA binding"/>
    <property type="evidence" value="ECO:0007669"/>
    <property type="project" value="TreeGrafter"/>
</dbReference>
<dbReference type="GO" id="GO:0098687">
    <property type="term" value="C:chromosomal region"/>
    <property type="evidence" value="ECO:0007669"/>
    <property type="project" value="UniProtKB-ARBA"/>
</dbReference>
<dbReference type="PANTHER" id="PTHR48032:SF18">
    <property type="entry name" value="RRM DOMAIN-CONTAINING PROTEIN"/>
    <property type="match status" value="1"/>
</dbReference>
<dbReference type="SMART" id="SM00360">
    <property type="entry name" value="RRM"/>
    <property type="match status" value="2"/>
</dbReference>
<dbReference type="InterPro" id="IPR000504">
    <property type="entry name" value="RRM_dom"/>
</dbReference>
<organism evidence="7 8">
    <name type="scientific">Pristionchus fissidentatus</name>
    <dbReference type="NCBI Taxonomy" id="1538716"/>
    <lineage>
        <taxon>Eukaryota</taxon>
        <taxon>Metazoa</taxon>
        <taxon>Ecdysozoa</taxon>
        <taxon>Nematoda</taxon>
        <taxon>Chromadorea</taxon>
        <taxon>Rhabditida</taxon>
        <taxon>Rhabditina</taxon>
        <taxon>Diplogasteromorpha</taxon>
        <taxon>Diplogasteroidea</taxon>
        <taxon>Neodiplogasteridae</taxon>
        <taxon>Pristionchus</taxon>
    </lineage>
</organism>
<evidence type="ECO:0000256" key="5">
    <source>
        <dbReference type="PROSITE-ProRule" id="PRU00176"/>
    </source>
</evidence>
<comment type="subcellular location">
    <subcellularLocation>
        <location evidence="1">Cytoplasm</location>
    </subcellularLocation>
</comment>
<evidence type="ECO:0000259" key="6">
    <source>
        <dbReference type="PROSITE" id="PS50102"/>
    </source>
</evidence>
<dbReference type="PROSITE" id="PS50102">
    <property type="entry name" value="RRM"/>
    <property type="match status" value="1"/>
</dbReference>
<evidence type="ECO:0000313" key="8">
    <source>
        <dbReference type="Proteomes" id="UP001432322"/>
    </source>
</evidence>
<keyword evidence="2" id="KW-0963">Cytoplasm</keyword>
<evidence type="ECO:0000313" key="7">
    <source>
        <dbReference type="EMBL" id="GMT32793.1"/>
    </source>
</evidence>
<dbReference type="FunFam" id="3.30.70.330:FF:000040">
    <property type="entry name" value="Heterogeneous nuclear ribonucleoprotein A2/B1"/>
    <property type="match status" value="1"/>
</dbReference>
<feature type="domain" description="RRM" evidence="6">
    <location>
        <begin position="91"/>
        <end position="174"/>
    </location>
</feature>
<evidence type="ECO:0000256" key="1">
    <source>
        <dbReference type="ARBA" id="ARBA00004496"/>
    </source>
</evidence>
<dbReference type="InterPro" id="IPR035979">
    <property type="entry name" value="RBD_domain_sf"/>
</dbReference>
<dbReference type="PANTHER" id="PTHR48032">
    <property type="entry name" value="RNA-BINDING PROTEIN MUSASHI HOMOLOG RBP6"/>
    <property type="match status" value="1"/>
</dbReference>
<gene>
    <name evidence="7" type="ORF">PFISCL1PPCAC_24090</name>
</gene>
<keyword evidence="4 5" id="KW-0694">RNA-binding</keyword>
<dbReference type="GO" id="GO:0005737">
    <property type="term" value="C:cytoplasm"/>
    <property type="evidence" value="ECO:0007669"/>
    <property type="project" value="UniProtKB-SubCell"/>
</dbReference>
<dbReference type="AlphaFoldDB" id="A0AAV5WN32"/>
<dbReference type="SUPFAM" id="SSF54928">
    <property type="entry name" value="RNA-binding domain, RBD"/>
    <property type="match status" value="2"/>
</dbReference>
<keyword evidence="8" id="KW-1185">Reference proteome</keyword>
<dbReference type="EMBL" id="BTSY01000006">
    <property type="protein sequence ID" value="GMT32793.1"/>
    <property type="molecule type" value="Genomic_DNA"/>
</dbReference>
<dbReference type="Proteomes" id="UP001432322">
    <property type="component" value="Unassembled WGS sequence"/>
</dbReference>
<dbReference type="Gene3D" id="3.30.70.330">
    <property type="match status" value="2"/>
</dbReference>
<dbReference type="GO" id="GO:0006417">
    <property type="term" value="P:regulation of translation"/>
    <property type="evidence" value="ECO:0007669"/>
    <property type="project" value="TreeGrafter"/>
</dbReference>